<dbReference type="OrthoDB" id="147639at2"/>
<feature type="transmembrane region" description="Helical" evidence="7">
    <location>
        <begin position="176"/>
        <end position="197"/>
    </location>
</feature>
<keyword evidence="6 7" id="KW-0472">Membrane</keyword>
<keyword evidence="4 7" id="KW-0812">Transmembrane</keyword>
<dbReference type="Proteomes" id="UP000184295">
    <property type="component" value="Unassembled WGS sequence"/>
</dbReference>
<dbReference type="InterPro" id="IPR035906">
    <property type="entry name" value="MetI-like_sf"/>
</dbReference>
<comment type="subcellular location">
    <subcellularLocation>
        <location evidence="1 7">Cell membrane</location>
        <topology evidence="1 7">Multi-pass membrane protein</topology>
    </subcellularLocation>
</comment>
<dbReference type="STRING" id="1121881.SAMN02745225_02330"/>
<evidence type="ECO:0000256" key="6">
    <source>
        <dbReference type="ARBA" id="ARBA00023136"/>
    </source>
</evidence>
<dbReference type="InterPro" id="IPR045621">
    <property type="entry name" value="BPD_transp_1_N"/>
</dbReference>
<organism evidence="9 10">
    <name type="scientific">Ferrithrix thermotolerans DSM 19514</name>
    <dbReference type="NCBI Taxonomy" id="1121881"/>
    <lineage>
        <taxon>Bacteria</taxon>
        <taxon>Bacillati</taxon>
        <taxon>Actinomycetota</taxon>
        <taxon>Acidimicrobiia</taxon>
        <taxon>Acidimicrobiales</taxon>
        <taxon>Acidimicrobiaceae</taxon>
        <taxon>Ferrithrix</taxon>
    </lineage>
</organism>
<keyword evidence="10" id="KW-1185">Reference proteome</keyword>
<dbReference type="PANTHER" id="PTHR43163:SF6">
    <property type="entry name" value="DIPEPTIDE TRANSPORT SYSTEM PERMEASE PROTEIN DPPB-RELATED"/>
    <property type="match status" value="1"/>
</dbReference>
<reference evidence="10" key="1">
    <citation type="submission" date="2016-11" db="EMBL/GenBank/DDBJ databases">
        <authorList>
            <person name="Varghese N."/>
            <person name="Submissions S."/>
        </authorList>
    </citation>
    <scope>NUCLEOTIDE SEQUENCE [LARGE SCALE GENOMIC DNA]</scope>
    <source>
        <strain evidence="10">DSM 19514</strain>
    </source>
</reference>
<dbReference type="Gene3D" id="1.10.3720.10">
    <property type="entry name" value="MetI-like"/>
    <property type="match status" value="1"/>
</dbReference>
<feature type="transmembrane region" description="Helical" evidence="7">
    <location>
        <begin position="99"/>
        <end position="122"/>
    </location>
</feature>
<protein>
    <submittedName>
        <fullName evidence="9">Peptide/nickel transport system permease protein</fullName>
    </submittedName>
</protein>
<evidence type="ECO:0000256" key="1">
    <source>
        <dbReference type="ARBA" id="ARBA00004651"/>
    </source>
</evidence>
<feature type="transmembrane region" description="Helical" evidence="7">
    <location>
        <begin position="236"/>
        <end position="262"/>
    </location>
</feature>
<gene>
    <name evidence="9" type="ORF">SAMN02745225_02330</name>
</gene>
<keyword evidence="5 7" id="KW-1133">Transmembrane helix</keyword>
<evidence type="ECO:0000256" key="7">
    <source>
        <dbReference type="RuleBase" id="RU363032"/>
    </source>
</evidence>
<evidence type="ECO:0000313" key="9">
    <source>
        <dbReference type="EMBL" id="SHF04677.1"/>
    </source>
</evidence>
<dbReference type="EMBL" id="FQUL01000068">
    <property type="protein sequence ID" value="SHF04677.1"/>
    <property type="molecule type" value="Genomic_DNA"/>
</dbReference>
<accession>A0A1M4YFV2</accession>
<name>A0A1M4YFV2_9ACTN</name>
<sequence>MTRYLLRRIVQSLIVILGVSIIAFFLQHIIPGGEARALLGPRATQAQIDAFNQQNGLNQPVYVQYFDYLDHLVHGNLGRSYKLNEPVTSVLRQDMPKSILLVGSALILSILIALPVGVAQAVRRNRTLDYVGTGLSFFLYSMPTFWAGQIVILIFAEKLNLFPAEAPQGSTLGQILSQPSGLVLPIITLALITYASFSRYMRSSAIEALAQDWIRTAKAKGLSNKAILFRHMLRNALIPIATLVGLSLPGVFTAGLVTEQVFNFPGTGLDFYNAAVSRDFPLLLGIILIVSVATVIGNLLADIAYAVLDPRVRYS</sequence>
<proteinExistence type="inferred from homology"/>
<dbReference type="SUPFAM" id="SSF161098">
    <property type="entry name" value="MetI-like"/>
    <property type="match status" value="1"/>
</dbReference>
<dbReference type="AlphaFoldDB" id="A0A1M4YFV2"/>
<dbReference type="CDD" id="cd06261">
    <property type="entry name" value="TM_PBP2"/>
    <property type="match status" value="1"/>
</dbReference>
<dbReference type="Pfam" id="PF00528">
    <property type="entry name" value="BPD_transp_1"/>
    <property type="match status" value="1"/>
</dbReference>
<evidence type="ECO:0000313" key="10">
    <source>
        <dbReference type="Proteomes" id="UP000184295"/>
    </source>
</evidence>
<evidence type="ECO:0000256" key="4">
    <source>
        <dbReference type="ARBA" id="ARBA00022692"/>
    </source>
</evidence>
<feature type="transmembrane region" description="Helical" evidence="7">
    <location>
        <begin position="134"/>
        <end position="156"/>
    </location>
</feature>
<dbReference type="GO" id="GO:0055085">
    <property type="term" value="P:transmembrane transport"/>
    <property type="evidence" value="ECO:0007669"/>
    <property type="project" value="InterPro"/>
</dbReference>
<feature type="transmembrane region" description="Helical" evidence="7">
    <location>
        <begin position="282"/>
        <end position="308"/>
    </location>
</feature>
<evidence type="ECO:0000259" key="8">
    <source>
        <dbReference type="PROSITE" id="PS50928"/>
    </source>
</evidence>
<feature type="transmembrane region" description="Helical" evidence="7">
    <location>
        <begin position="12"/>
        <end position="30"/>
    </location>
</feature>
<comment type="similarity">
    <text evidence="7">Belongs to the binding-protein-dependent transport system permease family.</text>
</comment>
<evidence type="ECO:0000256" key="2">
    <source>
        <dbReference type="ARBA" id="ARBA00022448"/>
    </source>
</evidence>
<dbReference type="PANTHER" id="PTHR43163">
    <property type="entry name" value="DIPEPTIDE TRANSPORT SYSTEM PERMEASE PROTEIN DPPB-RELATED"/>
    <property type="match status" value="1"/>
</dbReference>
<evidence type="ECO:0000256" key="5">
    <source>
        <dbReference type="ARBA" id="ARBA00022989"/>
    </source>
</evidence>
<feature type="domain" description="ABC transmembrane type-1" evidence="8">
    <location>
        <begin position="95"/>
        <end position="301"/>
    </location>
</feature>
<dbReference type="PROSITE" id="PS50928">
    <property type="entry name" value="ABC_TM1"/>
    <property type="match status" value="1"/>
</dbReference>
<dbReference type="Pfam" id="PF19300">
    <property type="entry name" value="BPD_transp_1_N"/>
    <property type="match status" value="1"/>
</dbReference>
<keyword evidence="3" id="KW-1003">Cell membrane</keyword>
<evidence type="ECO:0000256" key="3">
    <source>
        <dbReference type="ARBA" id="ARBA00022475"/>
    </source>
</evidence>
<keyword evidence="2 7" id="KW-0813">Transport</keyword>
<dbReference type="GO" id="GO:0005886">
    <property type="term" value="C:plasma membrane"/>
    <property type="evidence" value="ECO:0007669"/>
    <property type="project" value="UniProtKB-SubCell"/>
</dbReference>
<dbReference type="InterPro" id="IPR000515">
    <property type="entry name" value="MetI-like"/>
</dbReference>